<dbReference type="RefSeq" id="WP_191186893.1">
    <property type="nucleotide sequence ID" value="NZ_JACWMY010000001.1"/>
</dbReference>
<sequence>MIETLVPPKGQYNHQKGCGTVAKVMQEKFGNSFALGIIDKDKRDIDYLKMFDIVCNKGSLIMHKHKTLHHYMIQISPAVEQFMLNCANLTGLSLSDYQLPQDLSGLRKSTKSTTSKNDVRFKNLFKALLANDSEDLKRLQRWVVYLKTNVYEVSLGDLDLL</sequence>
<protein>
    <submittedName>
        <fullName evidence="1">Uncharacterized protein</fullName>
    </submittedName>
</protein>
<gene>
    <name evidence="1" type="ORF">IDJ77_00130</name>
</gene>
<accession>A0ABR7WIP1</accession>
<name>A0ABR7WIP1_9SPHI</name>
<proteinExistence type="predicted"/>
<keyword evidence="2" id="KW-1185">Reference proteome</keyword>
<dbReference type="Proteomes" id="UP000606600">
    <property type="component" value="Unassembled WGS sequence"/>
</dbReference>
<organism evidence="1 2">
    <name type="scientific">Mucilaginibacter pankratovii</name>
    <dbReference type="NCBI Taxonomy" id="2772110"/>
    <lineage>
        <taxon>Bacteria</taxon>
        <taxon>Pseudomonadati</taxon>
        <taxon>Bacteroidota</taxon>
        <taxon>Sphingobacteriia</taxon>
        <taxon>Sphingobacteriales</taxon>
        <taxon>Sphingobacteriaceae</taxon>
        <taxon>Mucilaginibacter</taxon>
    </lineage>
</organism>
<evidence type="ECO:0000313" key="1">
    <source>
        <dbReference type="EMBL" id="MBD1362200.1"/>
    </source>
</evidence>
<reference evidence="1 2" key="1">
    <citation type="submission" date="2020-09" db="EMBL/GenBank/DDBJ databases">
        <title>Novel species of Mucilaginibacter isolated from a glacier on the Tibetan Plateau.</title>
        <authorList>
            <person name="Liu Q."/>
            <person name="Xin Y.-H."/>
        </authorList>
    </citation>
    <scope>NUCLEOTIDE SEQUENCE [LARGE SCALE GENOMIC DNA]</scope>
    <source>
        <strain evidence="1 2">ZT4R22</strain>
    </source>
</reference>
<dbReference type="EMBL" id="JACWMY010000001">
    <property type="protein sequence ID" value="MBD1362200.1"/>
    <property type="molecule type" value="Genomic_DNA"/>
</dbReference>
<evidence type="ECO:0000313" key="2">
    <source>
        <dbReference type="Proteomes" id="UP000606600"/>
    </source>
</evidence>
<comment type="caution">
    <text evidence="1">The sequence shown here is derived from an EMBL/GenBank/DDBJ whole genome shotgun (WGS) entry which is preliminary data.</text>
</comment>